<evidence type="ECO:0000256" key="7">
    <source>
        <dbReference type="ARBA" id="ARBA00022705"/>
    </source>
</evidence>
<dbReference type="PANTHER" id="PTHR30478">
    <property type="entry name" value="DNA POLYMERASE III SUBUNIT BETA"/>
    <property type="match status" value="1"/>
</dbReference>
<evidence type="ECO:0000259" key="11">
    <source>
        <dbReference type="Pfam" id="PF00712"/>
    </source>
</evidence>
<dbReference type="AlphaFoldDB" id="A0A0N8GEY8"/>
<evidence type="ECO:0000256" key="8">
    <source>
        <dbReference type="ARBA" id="ARBA00022932"/>
    </source>
</evidence>
<dbReference type="PIRSF" id="PIRSF000804">
    <property type="entry name" value="DNA_pol_III_b"/>
    <property type="match status" value="1"/>
</dbReference>
<dbReference type="RefSeq" id="WP_054359004.1">
    <property type="nucleotide sequence ID" value="NZ_LJYW01000001.1"/>
</dbReference>
<gene>
    <name evidence="14" type="ORF">ABB55_11970</name>
</gene>
<dbReference type="EMBL" id="LJYW01000001">
    <property type="protein sequence ID" value="KPL52841.1"/>
    <property type="molecule type" value="Genomic_DNA"/>
</dbReference>
<evidence type="ECO:0000256" key="3">
    <source>
        <dbReference type="ARBA" id="ARBA00021035"/>
    </source>
</evidence>
<evidence type="ECO:0000256" key="10">
    <source>
        <dbReference type="PIRNR" id="PIRNR000804"/>
    </source>
</evidence>
<keyword evidence="15" id="KW-1185">Reference proteome</keyword>
<dbReference type="InterPro" id="IPR022637">
    <property type="entry name" value="DNA_polIII_beta_cen"/>
</dbReference>
<dbReference type="GO" id="GO:0005737">
    <property type="term" value="C:cytoplasm"/>
    <property type="evidence" value="ECO:0007669"/>
    <property type="project" value="UniProtKB-SubCell"/>
</dbReference>
<dbReference type="Pfam" id="PF00712">
    <property type="entry name" value="DNA_pol3_beta"/>
    <property type="match status" value="1"/>
</dbReference>
<dbReference type="InterPro" id="IPR046938">
    <property type="entry name" value="DNA_clamp_sf"/>
</dbReference>
<dbReference type="STRING" id="665126.ABB55_11970"/>
<reference evidence="14 15" key="2">
    <citation type="submission" date="2015-10" db="EMBL/GenBank/DDBJ databases">
        <title>Draft Genome Sequence of Prosthecomicrobium hirschii ATCC 27832.</title>
        <authorList>
            <person name="Daniel J."/>
            <person name="Givan S.A."/>
            <person name="Brun Y.V."/>
            <person name="Brown P.J."/>
        </authorList>
    </citation>
    <scope>NUCLEOTIDE SEQUENCE [LARGE SCALE GENOMIC DNA]</scope>
    <source>
        <strain evidence="14 15">16</strain>
    </source>
</reference>
<dbReference type="Proteomes" id="UP000048984">
    <property type="component" value="Unassembled WGS sequence"/>
</dbReference>
<dbReference type="GO" id="GO:0009360">
    <property type="term" value="C:DNA polymerase III complex"/>
    <property type="evidence" value="ECO:0007669"/>
    <property type="project" value="InterPro"/>
</dbReference>
<comment type="caution">
    <text evidence="14">The sequence shown here is derived from an EMBL/GenBank/DDBJ whole genome shotgun (WGS) entry which is preliminary data.</text>
</comment>
<comment type="subcellular location">
    <subcellularLocation>
        <location evidence="1 10">Cytoplasm</location>
    </subcellularLocation>
</comment>
<dbReference type="SUPFAM" id="SSF55979">
    <property type="entry name" value="DNA clamp"/>
    <property type="match status" value="3"/>
</dbReference>
<dbReference type="InterPro" id="IPR022634">
    <property type="entry name" value="DNA_polIII_beta_N"/>
</dbReference>
<comment type="similarity">
    <text evidence="2 10">Belongs to the beta sliding clamp family.</text>
</comment>
<dbReference type="GO" id="GO:0008408">
    <property type="term" value="F:3'-5' exonuclease activity"/>
    <property type="evidence" value="ECO:0007669"/>
    <property type="project" value="InterPro"/>
</dbReference>
<evidence type="ECO:0000256" key="4">
    <source>
        <dbReference type="ARBA" id="ARBA00022490"/>
    </source>
</evidence>
<name>A0A0N8GEY8_9HYPH</name>
<evidence type="ECO:0000256" key="2">
    <source>
        <dbReference type="ARBA" id="ARBA00010752"/>
    </source>
</evidence>
<dbReference type="GO" id="GO:0006271">
    <property type="term" value="P:DNA strand elongation involved in DNA replication"/>
    <property type="evidence" value="ECO:0007669"/>
    <property type="project" value="TreeGrafter"/>
</dbReference>
<accession>A0A0N8GEY8</accession>
<keyword evidence="6 10" id="KW-0548">Nucleotidyltransferase</keyword>
<dbReference type="Pfam" id="PF02767">
    <property type="entry name" value="DNA_pol3_beta_2"/>
    <property type="match status" value="1"/>
</dbReference>
<feature type="domain" description="DNA polymerase III beta sliding clamp C-terminal" evidence="13">
    <location>
        <begin position="260"/>
        <end position="379"/>
    </location>
</feature>
<keyword evidence="4 10" id="KW-0963">Cytoplasm</keyword>
<keyword evidence="8 10" id="KW-0239">DNA-directed DNA polymerase</keyword>
<evidence type="ECO:0000313" key="14">
    <source>
        <dbReference type="EMBL" id="KPL52841.1"/>
    </source>
</evidence>
<comment type="subunit">
    <text evidence="10">Forms a ring-shaped head-to-tail homodimer around DNA.</text>
</comment>
<feature type="domain" description="DNA polymerase III beta sliding clamp central" evidence="12">
    <location>
        <begin position="131"/>
        <end position="257"/>
    </location>
</feature>
<dbReference type="InterPro" id="IPR022635">
    <property type="entry name" value="DNA_polIII_beta_C"/>
</dbReference>
<dbReference type="Pfam" id="PF02768">
    <property type="entry name" value="DNA_pol3_beta_3"/>
    <property type="match status" value="1"/>
</dbReference>
<proteinExistence type="inferred from homology"/>
<comment type="function">
    <text evidence="10">Confers DNA tethering and processivity to DNA polymerases and other proteins. Acts as a clamp, forming a ring around DNA (a reaction catalyzed by the clamp-loading complex) which diffuses in an ATP-independent manner freely and bidirectionally along dsDNA. Initially characterized for its ability to contact the catalytic subunit of DNA polymerase III (Pol III), a complex, multichain enzyme responsible for most of the replicative synthesis in bacteria; Pol III exhibits 3'-5' exonuclease proofreading activity. The beta chain is required for initiation of replication as well as for processivity of DNA replication.</text>
</comment>
<evidence type="ECO:0000256" key="5">
    <source>
        <dbReference type="ARBA" id="ARBA00022679"/>
    </source>
</evidence>
<evidence type="ECO:0000256" key="9">
    <source>
        <dbReference type="ARBA" id="ARBA00023125"/>
    </source>
</evidence>
<evidence type="ECO:0000313" key="15">
    <source>
        <dbReference type="Proteomes" id="UP000048984"/>
    </source>
</evidence>
<keyword evidence="9" id="KW-0238">DNA-binding</keyword>
<dbReference type="GO" id="GO:0003677">
    <property type="term" value="F:DNA binding"/>
    <property type="evidence" value="ECO:0007669"/>
    <property type="project" value="UniProtKB-UniRule"/>
</dbReference>
<dbReference type="GO" id="GO:0003887">
    <property type="term" value="F:DNA-directed DNA polymerase activity"/>
    <property type="evidence" value="ECO:0007669"/>
    <property type="project" value="UniProtKB-UniRule"/>
</dbReference>
<dbReference type="Gene3D" id="3.70.10.10">
    <property type="match status" value="1"/>
</dbReference>
<sequence length="380" mass="41245">MKVTVERAHLLKSLNHVHRVVERRNTIPILSNVLLRAEGGELKLKATDLDLEVSEAIPAMVAEPGATTVPAHMIYDIVRKLQDGAQIELATRNDGATLDLKAGRSKFALQMLPETDFPDLTAGTFGHRFSLSAADLKRLVDRTQFAISTEETRYYLNGIYFHTVEAGGELRFRAVATDGHRLAQAEMVAPHGSEGMPGIIVPRKTVGEIQKLVEDPEAKVGVEVSDSKIRLTFAAAGEGATGAVVLTSKLIDGTFPEYGRVIPQGNDKELKVDRDEFAAAVDRVSTISSERGRAVKLTVGDGRLVLTVVNPDSGSATEELAVEYESDPLDIGFNSRYLLDIAGQLETDTAVFRLADPGSPTLIHDFGQSNALYVLMPMRV</sequence>
<dbReference type="NCBIfam" id="TIGR00663">
    <property type="entry name" value="dnan"/>
    <property type="match status" value="1"/>
</dbReference>
<evidence type="ECO:0000256" key="6">
    <source>
        <dbReference type="ARBA" id="ARBA00022695"/>
    </source>
</evidence>
<evidence type="ECO:0000256" key="1">
    <source>
        <dbReference type="ARBA" id="ARBA00004496"/>
    </source>
</evidence>
<organism evidence="14 15">
    <name type="scientific">Prosthecodimorpha hirschii</name>
    <dbReference type="NCBI Taxonomy" id="665126"/>
    <lineage>
        <taxon>Bacteria</taxon>
        <taxon>Pseudomonadati</taxon>
        <taxon>Pseudomonadota</taxon>
        <taxon>Alphaproteobacteria</taxon>
        <taxon>Hyphomicrobiales</taxon>
        <taxon>Ancalomicrobiaceae</taxon>
        <taxon>Prosthecodimorpha</taxon>
    </lineage>
</organism>
<dbReference type="CDD" id="cd00140">
    <property type="entry name" value="beta_clamp"/>
    <property type="match status" value="1"/>
</dbReference>
<keyword evidence="7 10" id="KW-0235">DNA replication</keyword>
<evidence type="ECO:0000259" key="13">
    <source>
        <dbReference type="Pfam" id="PF02768"/>
    </source>
</evidence>
<dbReference type="InterPro" id="IPR001001">
    <property type="entry name" value="DNA_polIII_beta"/>
</dbReference>
<protein>
    <recommendedName>
        <fullName evidence="3 10">Beta sliding clamp</fullName>
    </recommendedName>
</protein>
<keyword evidence="5 10" id="KW-0808">Transferase</keyword>
<reference evidence="14 15" key="1">
    <citation type="submission" date="2015-09" db="EMBL/GenBank/DDBJ databases">
        <authorList>
            <consortium name="Swine Surveillance"/>
        </authorList>
    </citation>
    <scope>NUCLEOTIDE SEQUENCE [LARGE SCALE GENOMIC DNA]</scope>
    <source>
        <strain evidence="14 15">16</strain>
    </source>
</reference>
<dbReference type="PANTHER" id="PTHR30478:SF0">
    <property type="entry name" value="BETA SLIDING CLAMP"/>
    <property type="match status" value="1"/>
</dbReference>
<feature type="domain" description="DNA polymerase III beta sliding clamp N-terminal" evidence="11">
    <location>
        <begin position="1"/>
        <end position="120"/>
    </location>
</feature>
<dbReference type="SMART" id="SM00480">
    <property type="entry name" value="POL3Bc"/>
    <property type="match status" value="1"/>
</dbReference>
<dbReference type="Gene3D" id="3.10.150.10">
    <property type="entry name" value="DNA Polymerase III, subunit A, domain 2"/>
    <property type="match status" value="1"/>
</dbReference>
<evidence type="ECO:0000259" key="12">
    <source>
        <dbReference type="Pfam" id="PF02767"/>
    </source>
</evidence>